<reference evidence="1" key="1">
    <citation type="submission" date="2017-12" db="EMBL/GenBank/DDBJ databases">
        <authorList>
            <person name="Hurst M.R.H."/>
        </authorList>
    </citation>
    <scope>NUCLEOTIDE SEQUENCE</scope>
    <source>
        <strain evidence="1">UTEX 2505</strain>
    </source>
</reference>
<dbReference type="AlphaFoldDB" id="A0A2K9YRS3"/>
<accession>A0A2K9YRS3</accession>
<geneLocation type="chloroplast" evidence="1"/>
<proteinExistence type="predicted"/>
<organism evidence="1">
    <name type="scientific">Haematococcus lacustris</name>
    <name type="common">Green alga</name>
    <name type="synonym">Haematococcus pluvialis</name>
    <dbReference type="NCBI Taxonomy" id="44745"/>
    <lineage>
        <taxon>Eukaryota</taxon>
        <taxon>Viridiplantae</taxon>
        <taxon>Chlorophyta</taxon>
        <taxon>core chlorophytes</taxon>
        <taxon>Chlorophyceae</taxon>
        <taxon>CS clade</taxon>
        <taxon>Chlamydomonadales</taxon>
        <taxon>Haematococcaceae</taxon>
        <taxon>Haematococcus</taxon>
    </lineage>
</organism>
<gene>
    <name evidence="1" type="ORF">SG3EUKT975007.1</name>
</gene>
<keyword evidence="1" id="KW-0150">Chloroplast</keyword>
<evidence type="ECO:0000313" key="1">
    <source>
        <dbReference type="EMBL" id="AUW36460.1"/>
    </source>
</evidence>
<sequence>MFFSPPTLRLFRFDPNGSGLNLSLDRRGLAILSFKPDRTGG</sequence>
<dbReference type="EMBL" id="MG677935">
    <property type="protein sequence ID" value="AUW36460.1"/>
    <property type="molecule type" value="Genomic_DNA"/>
</dbReference>
<protein>
    <submittedName>
        <fullName evidence="1">Uncharacterized protein</fullName>
    </submittedName>
</protein>
<keyword evidence="1" id="KW-0934">Plastid</keyword>
<name>A0A2K9YRS3_HAELA</name>